<keyword evidence="4 7" id="KW-0689">Ribosomal protein</keyword>
<dbReference type="NCBIfam" id="NF003717">
    <property type="entry name" value="PRK05327.1"/>
    <property type="match status" value="1"/>
</dbReference>
<dbReference type="SMART" id="SM00363">
    <property type="entry name" value="S4"/>
    <property type="match status" value="1"/>
</dbReference>
<dbReference type="HAMAP" id="MF_01306_B">
    <property type="entry name" value="Ribosomal_uS4_B"/>
    <property type="match status" value="1"/>
</dbReference>
<comment type="subunit">
    <text evidence="7">Part of the 30S ribosomal subunit. Contacts protein S5. The interaction surface between S4 and S5 is involved in control of translational fidelity.</text>
</comment>
<dbReference type="InterPro" id="IPR018079">
    <property type="entry name" value="Ribosomal_uS4_CS"/>
</dbReference>
<keyword evidence="11" id="KW-0934">Plastid</keyword>
<dbReference type="SUPFAM" id="SSF55174">
    <property type="entry name" value="Alpha-L RNA-binding motif"/>
    <property type="match status" value="1"/>
</dbReference>
<evidence type="ECO:0000259" key="9">
    <source>
        <dbReference type="SMART" id="SM00363"/>
    </source>
</evidence>
<dbReference type="CDD" id="cd00165">
    <property type="entry name" value="S4"/>
    <property type="match status" value="1"/>
</dbReference>
<dbReference type="InterPro" id="IPR002942">
    <property type="entry name" value="S4_RNA-bd"/>
</dbReference>
<dbReference type="GO" id="GO:0015935">
    <property type="term" value="C:small ribosomal subunit"/>
    <property type="evidence" value="ECO:0007669"/>
    <property type="project" value="InterPro"/>
</dbReference>
<dbReference type="AlphaFoldDB" id="A0A088CKL5"/>
<dbReference type="GO" id="GO:0006412">
    <property type="term" value="P:translation"/>
    <property type="evidence" value="ECO:0007669"/>
    <property type="project" value="UniProtKB-UniRule"/>
</dbReference>
<dbReference type="InterPro" id="IPR022801">
    <property type="entry name" value="Ribosomal_uS4"/>
</dbReference>
<dbReference type="SMART" id="SM01390">
    <property type="entry name" value="Ribosomal_S4"/>
    <property type="match status" value="1"/>
</dbReference>
<evidence type="ECO:0000259" key="10">
    <source>
        <dbReference type="SMART" id="SM01390"/>
    </source>
</evidence>
<evidence type="ECO:0000256" key="1">
    <source>
        <dbReference type="ARBA" id="ARBA00007465"/>
    </source>
</evidence>
<evidence type="ECO:0000256" key="4">
    <source>
        <dbReference type="ARBA" id="ARBA00022980"/>
    </source>
</evidence>
<dbReference type="GO" id="GO:0003735">
    <property type="term" value="F:structural constituent of ribosome"/>
    <property type="evidence" value="ECO:0007669"/>
    <property type="project" value="InterPro"/>
</dbReference>
<keyword evidence="2 7" id="KW-0699">rRNA-binding</keyword>
<dbReference type="PANTHER" id="PTHR11831">
    <property type="entry name" value="30S 40S RIBOSOMAL PROTEIN"/>
    <property type="match status" value="1"/>
</dbReference>
<dbReference type="Gene3D" id="3.10.290.10">
    <property type="entry name" value="RNA-binding S4 domain"/>
    <property type="match status" value="1"/>
</dbReference>
<geneLocation type="chloroplast" evidence="11"/>
<dbReference type="FunFam" id="3.10.290.10:FF:000001">
    <property type="entry name" value="30S ribosomal protein S4"/>
    <property type="match status" value="1"/>
</dbReference>
<gene>
    <name evidence="7 11" type="primary">rps4</name>
</gene>
<comment type="subcellular location">
    <subcellularLocation>
        <location evidence="7">Plastid</location>
        <location evidence="7">Chloroplast</location>
    </subcellularLocation>
</comment>
<keyword evidence="3 7" id="KW-0694">RNA-binding</keyword>
<evidence type="ECO:0000256" key="2">
    <source>
        <dbReference type="ARBA" id="ARBA00022730"/>
    </source>
</evidence>
<proteinExistence type="inferred from homology"/>
<dbReference type="Gene3D" id="1.10.1050.10">
    <property type="entry name" value="Ribosomal Protein S4 Delta 41, Chain A, domain 1"/>
    <property type="match status" value="1"/>
</dbReference>
<accession>A0A088CKL5</accession>
<reference evidence="11" key="1">
    <citation type="journal article" date="2014" name="BMC Genomics">
        <title>Six newly sequenced chloroplast genomes from prasinophyte green algae provide insights into the relationships among prasinophyte lineages and the diversity of streamlined genome architecture in picoplanktonic species.</title>
        <authorList>
            <person name="Lemieux C."/>
            <person name="Otis C."/>
            <person name="Turmel M."/>
        </authorList>
    </citation>
    <scope>NUCLEOTIDE SEQUENCE</scope>
</reference>
<dbReference type="NCBIfam" id="TIGR01017">
    <property type="entry name" value="rpsD_bact"/>
    <property type="match status" value="1"/>
</dbReference>
<dbReference type="PROSITE" id="PS50889">
    <property type="entry name" value="S4"/>
    <property type="match status" value="1"/>
</dbReference>
<comment type="function">
    <text evidence="7">One of the primary rRNA binding proteins, it binds directly to 16S rRNA where it nucleates assembly of the body of the 30S subunit.</text>
</comment>
<evidence type="ECO:0000256" key="8">
    <source>
        <dbReference type="RuleBase" id="RU003699"/>
    </source>
</evidence>
<dbReference type="EMBL" id="KJ746602">
    <property type="protein sequence ID" value="AID67884.1"/>
    <property type="molecule type" value="Genomic_DNA"/>
</dbReference>
<dbReference type="InterPro" id="IPR036986">
    <property type="entry name" value="S4_RNA-bd_sf"/>
</dbReference>
<evidence type="ECO:0000256" key="7">
    <source>
        <dbReference type="HAMAP-Rule" id="MF_01306"/>
    </source>
</evidence>
<evidence type="ECO:0000313" key="11">
    <source>
        <dbReference type="EMBL" id="AID67884.1"/>
    </source>
</evidence>
<evidence type="ECO:0000256" key="3">
    <source>
        <dbReference type="ARBA" id="ARBA00022884"/>
    </source>
</evidence>
<name>A0A088CKL5_9CHLO</name>
<feature type="domain" description="RNA-binding S4" evidence="9">
    <location>
        <begin position="109"/>
        <end position="171"/>
    </location>
</feature>
<comment type="similarity">
    <text evidence="1 7 8">Belongs to the universal ribosomal protein uS4 family.</text>
</comment>
<protein>
    <recommendedName>
        <fullName evidence="6 7">Small ribosomal subunit protein uS4c</fullName>
    </recommendedName>
</protein>
<dbReference type="GO" id="GO:0019843">
    <property type="term" value="F:rRNA binding"/>
    <property type="evidence" value="ECO:0007669"/>
    <property type="project" value="UniProtKB-UniRule"/>
</dbReference>
<dbReference type="Pfam" id="PF01479">
    <property type="entry name" value="S4"/>
    <property type="match status" value="1"/>
</dbReference>
<sequence>MSRYRGPKVKVLRKFIGIQSDGGSNNRTTTTEHILPGFSKKSIGKLSGPGQHGAQLMRKKYSDYGRRLLEKQKLRYNYGLTEGQLVEYVKVALRSDAATGFMLLQQLEMRLDTIVFSMGLARTILSARQFVTHGHLCVNGKRVNIPSYQCVPGDKITLKTEKAKRLIRELDQGQQTPQTHLSWDVQTQTGTVNNFVSRSSIQLNIDELLVVEFYSRKL</sequence>
<dbReference type="GO" id="GO:0042274">
    <property type="term" value="P:ribosomal small subunit biogenesis"/>
    <property type="evidence" value="ECO:0007669"/>
    <property type="project" value="TreeGrafter"/>
</dbReference>
<evidence type="ECO:0000256" key="6">
    <source>
        <dbReference type="ARBA" id="ARBA00035158"/>
    </source>
</evidence>
<keyword evidence="5 7" id="KW-0687">Ribonucleoprotein</keyword>
<organism evidence="11">
    <name type="scientific">prasinophyte sp. MBIC10622</name>
    <dbReference type="NCBI Taxonomy" id="156113"/>
    <lineage>
        <taxon>Eukaryota</taxon>
        <taxon>Viridiplantae</taxon>
        <taxon>Chlorophyta</taxon>
    </lineage>
</organism>
<keyword evidence="11" id="KW-0150">Chloroplast</keyword>
<dbReference type="InterPro" id="IPR001912">
    <property type="entry name" value="Ribosomal_uS4_N"/>
</dbReference>
<comment type="function">
    <text evidence="7">With S5 and S12 plays an important role in translational accuracy.</text>
</comment>
<dbReference type="InterPro" id="IPR005709">
    <property type="entry name" value="Ribosomal_uS4_bac-type"/>
</dbReference>
<dbReference type="PANTHER" id="PTHR11831:SF4">
    <property type="entry name" value="SMALL RIBOSOMAL SUBUNIT PROTEIN US4M"/>
    <property type="match status" value="1"/>
</dbReference>
<dbReference type="PROSITE" id="PS00632">
    <property type="entry name" value="RIBOSOMAL_S4"/>
    <property type="match status" value="1"/>
</dbReference>
<dbReference type="GO" id="GO:0009507">
    <property type="term" value="C:chloroplast"/>
    <property type="evidence" value="ECO:0007669"/>
    <property type="project" value="UniProtKB-SubCell"/>
</dbReference>
<evidence type="ECO:0000256" key="5">
    <source>
        <dbReference type="ARBA" id="ARBA00023274"/>
    </source>
</evidence>
<dbReference type="Pfam" id="PF00163">
    <property type="entry name" value="Ribosomal_S4"/>
    <property type="match status" value="1"/>
</dbReference>
<feature type="domain" description="Small ribosomal subunit protein uS4 N-terminal" evidence="10">
    <location>
        <begin position="3"/>
        <end position="108"/>
    </location>
</feature>